<dbReference type="AlphaFoldDB" id="A0A0C2N9F4"/>
<name>A0A0C2N9F4_THEKT</name>
<dbReference type="Proteomes" id="UP000031668">
    <property type="component" value="Unassembled WGS sequence"/>
</dbReference>
<sequence length="114" mass="13716">MKIKLVETINDDSTICIDDIIEKLHLSVDTSTVLRWLQKINHTWKLTRLIPFKRNDSDVKVERKSYCEWYQTINPFQRYMNIIYLDESPFNLQMIQTNAWWKKGKTTNPVLPKK</sequence>
<protein>
    <recommendedName>
        <fullName evidence="3">Winged helix-turn helix domain-containing protein</fullName>
    </recommendedName>
</protein>
<evidence type="ECO:0000313" key="2">
    <source>
        <dbReference type="Proteomes" id="UP000031668"/>
    </source>
</evidence>
<evidence type="ECO:0000313" key="1">
    <source>
        <dbReference type="EMBL" id="KII70542.1"/>
    </source>
</evidence>
<keyword evidence="2" id="KW-1185">Reference proteome</keyword>
<evidence type="ECO:0008006" key="3">
    <source>
        <dbReference type="Google" id="ProtNLM"/>
    </source>
</evidence>
<proteinExistence type="predicted"/>
<gene>
    <name evidence="1" type="ORF">RF11_14860</name>
</gene>
<comment type="caution">
    <text evidence="1">The sequence shown here is derived from an EMBL/GenBank/DDBJ whole genome shotgun (WGS) entry which is preliminary data.</text>
</comment>
<organism evidence="1 2">
    <name type="scientific">Thelohanellus kitauei</name>
    <name type="common">Myxosporean</name>
    <dbReference type="NCBI Taxonomy" id="669202"/>
    <lineage>
        <taxon>Eukaryota</taxon>
        <taxon>Metazoa</taxon>
        <taxon>Cnidaria</taxon>
        <taxon>Myxozoa</taxon>
        <taxon>Myxosporea</taxon>
        <taxon>Bivalvulida</taxon>
        <taxon>Platysporina</taxon>
        <taxon>Myxobolidae</taxon>
        <taxon>Thelohanellus</taxon>
    </lineage>
</organism>
<dbReference type="EMBL" id="JWZT01002036">
    <property type="protein sequence ID" value="KII70542.1"/>
    <property type="molecule type" value="Genomic_DNA"/>
</dbReference>
<reference evidence="1 2" key="1">
    <citation type="journal article" date="2014" name="Genome Biol. Evol.">
        <title>The genome of the myxosporean Thelohanellus kitauei shows adaptations to nutrient acquisition within its fish host.</title>
        <authorList>
            <person name="Yang Y."/>
            <person name="Xiong J."/>
            <person name="Zhou Z."/>
            <person name="Huo F."/>
            <person name="Miao W."/>
            <person name="Ran C."/>
            <person name="Liu Y."/>
            <person name="Zhang J."/>
            <person name="Feng J."/>
            <person name="Wang M."/>
            <person name="Wang M."/>
            <person name="Wang L."/>
            <person name="Yao B."/>
        </authorList>
    </citation>
    <scope>NUCLEOTIDE SEQUENCE [LARGE SCALE GENOMIC DNA]</scope>
    <source>
        <strain evidence="1">Wuqing</strain>
    </source>
</reference>
<accession>A0A0C2N9F4</accession>